<evidence type="ECO:0000313" key="3">
    <source>
        <dbReference type="Proteomes" id="UP001140094"/>
    </source>
</evidence>
<feature type="region of interest" description="Disordered" evidence="1">
    <location>
        <begin position="82"/>
        <end position="104"/>
    </location>
</feature>
<organism evidence="2 3">
    <name type="scientific">Coemansia guatemalensis</name>
    <dbReference type="NCBI Taxonomy" id="2761395"/>
    <lineage>
        <taxon>Eukaryota</taxon>
        <taxon>Fungi</taxon>
        <taxon>Fungi incertae sedis</taxon>
        <taxon>Zoopagomycota</taxon>
        <taxon>Kickxellomycotina</taxon>
        <taxon>Kickxellomycetes</taxon>
        <taxon>Kickxellales</taxon>
        <taxon>Kickxellaceae</taxon>
        <taxon>Coemansia</taxon>
    </lineage>
</organism>
<comment type="caution">
    <text evidence="2">The sequence shown here is derived from an EMBL/GenBank/DDBJ whole genome shotgun (WGS) entry which is preliminary data.</text>
</comment>
<protein>
    <submittedName>
        <fullName evidence="2">Uncharacterized protein</fullName>
    </submittedName>
</protein>
<dbReference type="AlphaFoldDB" id="A0A9W8I3C5"/>
<reference evidence="2" key="1">
    <citation type="submission" date="2022-07" db="EMBL/GenBank/DDBJ databases">
        <title>Phylogenomic reconstructions and comparative analyses of Kickxellomycotina fungi.</title>
        <authorList>
            <person name="Reynolds N.K."/>
            <person name="Stajich J.E."/>
            <person name="Barry K."/>
            <person name="Grigoriev I.V."/>
            <person name="Crous P."/>
            <person name="Smith M.E."/>
        </authorList>
    </citation>
    <scope>NUCLEOTIDE SEQUENCE</scope>
    <source>
        <strain evidence="2">NRRL 1565</strain>
    </source>
</reference>
<proteinExistence type="predicted"/>
<keyword evidence="3" id="KW-1185">Reference proteome</keyword>
<evidence type="ECO:0000256" key="1">
    <source>
        <dbReference type="SAM" id="MobiDB-lite"/>
    </source>
</evidence>
<sequence>MRGNERVLRAMGETMQLLQQKSVISGANPKPPSFMKIMQMMSDTEIKQQIMKLQQIMKEEGISFSPTDMMALMNGQGIAPGDAAKYSDDGAATKASDKEAGGEKKGLFKRITSTFKSGS</sequence>
<dbReference type="Proteomes" id="UP001140094">
    <property type="component" value="Unassembled WGS sequence"/>
</dbReference>
<accession>A0A9W8I3C5</accession>
<feature type="compositionally biased region" description="Basic and acidic residues" evidence="1">
    <location>
        <begin position="95"/>
        <end position="104"/>
    </location>
</feature>
<dbReference type="OrthoDB" id="10008801at2759"/>
<evidence type="ECO:0000313" key="2">
    <source>
        <dbReference type="EMBL" id="KAJ2807073.1"/>
    </source>
</evidence>
<name>A0A9W8I3C5_9FUNG</name>
<dbReference type="EMBL" id="JANBUO010000139">
    <property type="protein sequence ID" value="KAJ2807073.1"/>
    <property type="molecule type" value="Genomic_DNA"/>
</dbReference>
<gene>
    <name evidence="2" type="ORF">H4R20_001434</name>
</gene>